<dbReference type="Proteomes" id="UP000242875">
    <property type="component" value="Unassembled WGS sequence"/>
</dbReference>
<feature type="compositionally biased region" description="Basic and acidic residues" evidence="10">
    <location>
        <begin position="114"/>
        <end position="131"/>
    </location>
</feature>
<evidence type="ECO:0000256" key="4">
    <source>
        <dbReference type="ARBA" id="ARBA00022491"/>
    </source>
</evidence>
<comment type="caution">
    <text evidence="12">The sequence shown here is derived from an EMBL/GenBank/DDBJ whole genome shotgun (WGS) entry which is preliminary data.</text>
</comment>
<feature type="compositionally biased region" description="Low complexity" evidence="10">
    <location>
        <begin position="103"/>
        <end position="113"/>
    </location>
</feature>
<feature type="region of interest" description="Disordered" evidence="10">
    <location>
        <begin position="1"/>
        <end position="40"/>
    </location>
</feature>
<dbReference type="InterPro" id="IPR023801">
    <property type="entry name" value="His_deacetylse_dom"/>
</dbReference>
<dbReference type="EMBL" id="MVBO01000005">
    <property type="protein sequence ID" value="OZJ06281.1"/>
    <property type="molecule type" value="Genomic_DNA"/>
</dbReference>
<feature type="compositionally biased region" description="Basic and acidic residues" evidence="10">
    <location>
        <begin position="218"/>
        <end position="230"/>
    </location>
</feature>
<keyword evidence="6" id="KW-0156">Chromatin regulator</keyword>
<dbReference type="GO" id="GO:0000118">
    <property type="term" value="C:histone deacetylase complex"/>
    <property type="evidence" value="ECO:0007669"/>
    <property type="project" value="TreeGrafter"/>
</dbReference>
<dbReference type="PANTHER" id="PTHR10625:SF5">
    <property type="entry name" value="HISTONE DEACETYLASE"/>
    <property type="match status" value="1"/>
</dbReference>
<evidence type="ECO:0000256" key="8">
    <source>
        <dbReference type="ARBA" id="ARBA00023163"/>
    </source>
</evidence>
<feature type="compositionally biased region" description="Low complexity" evidence="10">
    <location>
        <begin position="239"/>
        <end position="255"/>
    </location>
</feature>
<feature type="region of interest" description="Disordered" evidence="10">
    <location>
        <begin position="523"/>
        <end position="548"/>
    </location>
</feature>
<accession>A0A261Y6R7</accession>
<dbReference type="PRINTS" id="PR01270">
    <property type="entry name" value="HDASUPER"/>
</dbReference>
<dbReference type="InterPro" id="IPR023696">
    <property type="entry name" value="Ureohydrolase_dom_sf"/>
</dbReference>
<evidence type="ECO:0000256" key="5">
    <source>
        <dbReference type="ARBA" id="ARBA00022801"/>
    </source>
</evidence>
<keyword evidence="9" id="KW-0539">Nucleus</keyword>
<keyword evidence="4" id="KW-0678">Repressor</keyword>
<evidence type="ECO:0000256" key="9">
    <source>
        <dbReference type="ARBA" id="ARBA00023242"/>
    </source>
</evidence>
<keyword evidence="5" id="KW-0378">Hydrolase</keyword>
<dbReference type="SUPFAM" id="SSF52768">
    <property type="entry name" value="Arginase/deacetylase"/>
    <property type="match status" value="1"/>
</dbReference>
<evidence type="ECO:0000256" key="3">
    <source>
        <dbReference type="ARBA" id="ARBA00012111"/>
    </source>
</evidence>
<feature type="region of interest" description="Disordered" evidence="10">
    <location>
        <begin position="177"/>
        <end position="261"/>
    </location>
</feature>
<comment type="subcellular location">
    <subcellularLocation>
        <location evidence="1">Nucleus</location>
    </subcellularLocation>
</comment>
<gene>
    <name evidence="12" type="ORF">BZG36_00809</name>
</gene>
<keyword evidence="13" id="KW-1185">Reference proteome</keyword>
<evidence type="ECO:0000313" key="13">
    <source>
        <dbReference type="Proteomes" id="UP000242875"/>
    </source>
</evidence>
<dbReference type="AlphaFoldDB" id="A0A261Y6R7"/>
<evidence type="ECO:0000256" key="1">
    <source>
        <dbReference type="ARBA" id="ARBA00004123"/>
    </source>
</evidence>
<protein>
    <recommendedName>
        <fullName evidence="3">histone deacetylase</fullName>
        <ecNumber evidence="3">3.5.1.98</ecNumber>
    </recommendedName>
</protein>
<evidence type="ECO:0000313" key="12">
    <source>
        <dbReference type="EMBL" id="OZJ06281.1"/>
    </source>
</evidence>
<dbReference type="InterPro" id="IPR000286">
    <property type="entry name" value="HDACs"/>
</dbReference>
<evidence type="ECO:0000256" key="7">
    <source>
        <dbReference type="ARBA" id="ARBA00023015"/>
    </source>
</evidence>
<feature type="domain" description="Histone deacetylase" evidence="11">
    <location>
        <begin position="587"/>
        <end position="896"/>
    </location>
</feature>
<dbReference type="PANTHER" id="PTHR10625">
    <property type="entry name" value="HISTONE DEACETYLASE HDAC1-RELATED"/>
    <property type="match status" value="1"/>
</dbReference>
<feature type="compositionally biased region" description="Basic and acidic residues" evidence="10">
    <location>
        <begin position="529"/>
        <end position="540"/>
    </location>
</feature>
<dbReference type="InterPro" id="IPR037138">
    <property type="entry name" value="His_deacetylse_dom_sf"/>
</dbReference>
<dbReference type="GO" id="GO:0141221">
    <property type="term" value="F:histone deacetylase activity, hydrolytic mechanism"/>
    <property type="evidence" value="ECO:0007669"/>
    <property type="project" value="UniProtKB-EC"/>
</dbReference>
<dbReference type="EC" id="3.5.1.98" evidence="3"/>
<evidence type="ECO:0000259" key="11">
    <source>
        <dbReference type="Pfam" id="PF00850"/>
    </source>
</evidence>
<evidence type="ECO:0000256" key="2">
    <source>
        <dbReference type="ARBA" id="ARBA00007738"/>
    </source>
</evidence>
<evidence type="ECO:0000256" key="6">
    <source>
        <dbReference type="ARBA" id="ARBA00022853"/>
    </source>
</evidence>
<sequence>MDIRSLLSSPEDNAITTQTQWTSPKYTDLPTAGQRWSDAASSAQSTLLKASGEFQPQVNKASDLSSPISSAYQNEEGRRKGSQLAISFLLNPEEQVEAPQYLSQGSSTQGSQSTHEDSTHDAYLRVSDTRNGEGQAKTTYNENAKGRKKGPAHLDHTSLPALPRKDGSLALRGAMFMNPIDSMHESDTGSSTGSGRKRRRAAQSQLQHPASRKRRSPRSKEAAEWRHDTHLNSCGSNMGPSSGESSLSGLSPESGTWNPDEYDSVAEEMKYSERGISNMDLGSPLRQGVQFRTTSSNPLCLEDLPFQIGEQVECIKPHERGTWFAARIVDVCFPKDEPTLSEPLVFVHFEGWPVSHAQWVRLSTIRITDNKFHPFLRYGPSGMEDAQSWANYGMFYQSAQGELVRISTGIVFDRGMLLHQCPCECKEFKHPERPERLTSILNGMHEKKLLRLVKRIQPREATLKELLKVHTEEHVRNYSCPVSSKDNGLQAMKGELQCKNCGVTRAIGELAAEGEVIKHMDSPTAMDENEGHSAADKSNEASRQTLMRPRRASTLDYALINKQRLEAGGASMGEEIASTEDVHMEPKDVIDHALKLVKVEVDKQENHEQYLLRNGHADNQSLATYHCPAQFGEPVLPPTLSSKMVCGEFGIAVDTTFHPLYTPTSARLAAGCVLNLVDAVMTKKVRNGFALVRPPGHHAEDDAVMGFCFYNNVAIATEHALKKYADQVKRVLILDWDIHHGNGTQKAFYSSADVLYISIHRWDNGTFYPFSGSPEESGEGEGEGFNVNIALSGDHPGRAIESMGDTEFMAAMRHIVSPIARQFKPDLVLVSAGFDAALGSPQNLGGYKVTPDGFAMMTRIIKSLSEELCEGRLVMCLEGGYDIPSLTTSALSTIQALLPSELSHEPTDVPILPTTKPNVACTASLQQVIDVHKEYWNFQPDEADEDAEEAADGTPLRFALPRAWRITAGVTTRSRKAKDNVTLKSVPGY</sequence>
<feature type="compositionally biased region" description="Polar residues" evidence="10">
    <location>
        <begin position="1"/>
        <end position="25"/>
    </location>
</feature>
<proteinExistence type="inferred from homology"/>
<feature type="domain" description="Histone deacetylase" evidence="11">
    <location>
        <begin position="430"/>
        <end position="489"/>
    </location>
</feature>
<comment type="similarity">
    <text evidence="2">Belongs to the histone deacetylase family. HD type 2 subfamily.</text>
</comment>
<evidence type="ECO:0000256" key="10">
    <source>
        <dbReference type="SAM" id="MobiDB-lite"/>
    </source>
</evidence>
<dbReference type="SUPFAM" id="SSF54160">
    <property type="entry name" value="Chromo domain-like"/>
    <property type="match status" value="1"/>
</dbReference>
<keyword evidence="8" id="KW-0804">Transcription</keyword>
<name>A0A261Y6R7_9FUNG</name>
<dbReference type="InterPro" id="IPR016197">
    <property type="entry name" value="Chromo-like_dom_sf"/>
</dbReference>
<dbReference type="GO" id="GO:0040029">
    <property type="term" value="P:epigenetic regulation of gene expression"/>
    <property type="evidence" value="ECO:0007669"/>
    <property type="project" value="TreeGrafter"/>
</dbReference>
<feature type="region of interest" description="Disordered" evidence="10">
    <location>
        <begin position="99"/>
        <end position="164"/>
    </location>
</feature>
<keyword evidence="7" id="KW-0805">Transcription regulation</keyword>
<reference evidence="12 13" key="1">
    <citation type="journal article" date="2017" name="Mycologia">
        <title>Bifiguratus adelaidae, gen. et sp. nov., a new member of Mucoromycotina in endophytic and soil-dwelling habitats.</title>
        <authorList>
            <person name="Torres-Cruz T.J."/>
            <person name="Billingsley Tobias T.L."/>
            <person name="Almatruk M."/>
            <person name="Hesse C."/>
            <person name="Kuske C.R."/>
            <person name="Desiro A."/>
            <person name="Benucci G.M."/>
            <person name="Bonito G."/>
            <person name="Stajich J.E."/>
            <person name="Dunlap C."/>
            <person name="Arnold A.E."/>
            <person name="Porras-Alfaro A."/>
        </authorList>
    </citation>
    <scope>NUCLEOTIDE SEQUENCE [LARGE SCALE GENOMIC DNA]</scope>
    <source>
        <strain evidence="12 13">AZ0501</strain>
    </source>
</reference>
<dbReference type="Gene3D" id="3.40.800.20">
    <property type="entry name" value="Histone deacetylase domain"/>
    <property type="match status" value="2"/>
</dbReference>
<dbReference type="OrthoDB" id="424012at2759"/>
<dbReference type="Gene3D" id="2.30.30.140">
    <property type="match status" value="1"/>
</dbReference>
<organism evidence="12 13">
    <name type="scientific">Bifiguratus adelaidae</name>
    <dbReference type="NCBI Taxonomy" id="1938954"/>
    <lineage>
        <taxon>Eukaryota</taxon>
        <taxon>Fungi</taxon>
        <taxon>Fungi incertae sedis</taxon>
        <taxon>Mucoromycota</taxon>
        <taxon>Mucoromycotina</taxon>
        <taxon>Endogonomycetes</taxon>
        <taxon>Endogonales</taxon>
        <taxon>Endogonales incertae sedis</taxon>
        <taxon>Bifiguratus</taxon>
    </lineage>
</organism>
<dbReference type="Pfam" id="PF00850">
    <property type="entry name" value="Hist_deacetyl"/>
    <property type="match status" value="2"/>
</dbReference>